<dbReference type="AlphaFoldDB" id="A0A8T1WTB0"/>
<keyword evidence="2" id="KW-0732">Signal</keyword>
<evidence type="ECO:0000259" key="3">
    <source>
        <dbReference type="Pfam" id="PF03537"/>
    </source>
</evidence>
<dbReference type="Proteomes" id="UP000693981">
    <property type="component" value="Unassembled WGS sequence"/>
</dbReference>
<feature type="compositionally biased region" description="Polar residues" evidence="1">
    <location>
        <begin position="260"/>
        <end position="287"/>
    </location>
</feature>
<sequence length="337" mass="37078">MKLFLLAFASLLGCIDAWWKPAPGTSYQIQLSGTLDVNYDVEAYDIDLFDTPNATIAKLHQRGIKVICYFSAGTYEDWRTDKDRYTSDMIGSPLEEWEGESWVDIRSSALREIISDRMKVAKVKGCDGVDPDNVDGAFNDNGFDLTADDQLDFNKFLASTAHDLDLTVGLKNDLDQIEDLVPHFDFSVNEQCVQYDECDKLVPFVNQDKPVFGIEYSGDKATGCVTANSLNFDTLFKTLSLQSERYSCREMTDGSVLESKPSSASASGDNSTAELFPSGSTSTSESELASMGSEDQRSVGMTTKIPRNESSSSSEAVESEADPIATRTPGNCKRSHH</sequence>
<evidence type="ECO:0000256" key="2">
    <source>
        <dbReference type="SAM" id="SignalP"/>
    </source>
</evidence>
<feature type="chain" id="PRO_5035869253" description="Glycoside-hydrolase family GH114 TIM-barrel domain-containing protein" evidence="2">
    <location>
        <begin position="18"/>
        <end position="337"/>
    </location>
</feature>
<gene>
    <name evidence="4" type="ORF">PHYBOEH_001925</name>
</gene>
<dbReference type="EMBL" id="JAGDFL010000144">
    <property type="protein sequence ID" value="KAG7396696.1"/>
    <property type="molecule type" value="Genomic_DNA"/>
</dbReference>
<name>A0A8T1WTB0_9STRA</name>
<dbReference type="PANTHER" id="PTHR35273:SF2">
    <property type="entry name" value="ALPHA-GALACTOSIDASE"/>
    <property type="match status" value="1"/>
</dbReference>
<organism evidence="4 5">
    <name type="scientific">Phytophthora boehmeriae</name>
    <dbReference type="NCBI Taxonomy" id="109152"/>
    <lineage>
        <taxon>Eukaryota</taxon>
        <taxon>Sar</taxon>
        <taxon>Stramenopiles</taxon>
        <taxon>Oomycota</taxon>
        <taxon>Peronosporomycetes</taxon>
        <taxon>Peronosporales</taxon>
        <taxon>Peronosporaceae</taxon>
        <taxon>Phytophthora</taxon>
    </lineage>
</organism>
<keyword evidence="5" id="KW-1185">Reference proteome</keyword>
<evidence type="ECO:0000313" key="5">
    <source>
        <dbReference type="Proteomes" id="UP000693981"/>
    </source>
</evidence>
<feature type="domain" description="Glycoside-hydrolase family GH114 TIM-barrel" evidence="3">
    <location>
        <begin position="26"/>
        <end position="242"/>
    </location>
</feature>
<dbReference type="InterPro" id="IPR004352">
    <property type="entry name" value="GH114_TIM-barrel"/>
</dbReference>
<accession>A0A8T1WTB0</accession>
<feature type="region of interest" description="Disordered" evidence="1">
    <location>
        <begin position="252"/>
        <end position="337"/>
    </location>
</feature>
<dbReference type="OrthoDB" id="2108802at2759"/>
<dbReference type="PANTHER" id="PTHR35273">
    <property type="entry name" value="ALPHA-1,4 POLYGALACTOSAMINIDASE, PUTATIVE (AFU_ORTHOLOGUE AFUA_3G07890)-RELATED"/>
    <property type="match status" value="1"/>
</dbReference>
<dbReference type="Pfam" id="PF03537">
    <property type="entry name" value="Glyco_hydro_114"/>
    <property type="match status" value="1"/>
</dbReference>
<comment type="caution">
    <text evidence="4">The sequence shown here is derived from an EMBL/GenBank/DDBJ whole genome shotgun (WGS) entry which is preliminary data.</text>
</comment>
<evidence type="ECO:0000256" key="1">
    <source>
        <dbReference type="SAM" id="MobiDB-lite"/>
    </source>
</evidence>
<reference evidence="4" key="1">
    <citation type="submission" date="2021-02" db="EMBL/GenBank/DDBJ databases">
        <authorList>
            <person name="Palmer J.M."/>
        </authorList>
    </citation>
    <scope>NUCLEOTIDE SEQUENCE</scope>
    <source>
        <strain evidence="4">SCRP23</strain>
    </source>
</reference>
<evidence type="ECO:0000313" key="4">
    <source>
        <dbReference type="EMBL" id="KAG7396696.1"/>
    </source>
</evidence>
<feature type="signal peptide" evidence="2">
    <location>
        <begin position="1"/>
        <end position="17"/>
    </location>
</feature>
<protein>
    <recommendedName>
        <fullName evidence="3">Glycoside-hydrolase family GH114 TIM-barrel domain-containing protein</fullName>
    </recommendedName>
</protein>
<proteinExistence type="predicted"/>